<keyword evidence="5 6" id="KW-0472">Membrane</keyword>
<feature type="non-terminal residue" evidence="8">
    <location>
        <position position="1"/>
    </location>
</feature>
<dbReference type="GO" id="GO:0016020">
    <property type="term" value="C:membrane"/>
    <property type="evidence" value="ECO:0007669"/>
    <property type="project" value="UniProtKB-SubCell"/>
</dbReference>
<dbReference type="Proteomes" id="UP001208570">
    <property type="component" value="Unassembled WGS sequence"/>
</dbReference>
<dbReference type="GO" id="GO:0005768">
    <property type="term" value="C:endosome"/>
    <property type="evidence" value="ECO:0007669"/>
    <property type="project" value="TreeGrafter"/>
</dbReference>
<comment type="similarity">
    <text evidence="2">Belongs to the OB-RGRP/VPS55 family.</text>
</comment>
<dbReference type="PANTHER" id="PTHR12050:SF0">
    <property type="entry name" value="RH04491P"/>
    <property type="match status" value="1"/>
</dbReference>
<evidence type="ECO:0000313" key="8">
    <source>
        <dbReference type="EMBL" id="KAK2159642.1"/>
    </source>
</evidence>
<feature type="chain" id="PRO_5042156959" evidence="7">
    <location>
        <begin position="21"/>
        <end position="76"/>
    </location>
</feature>
<evidence type="ECO:0000256" key="7">
    <source>
        <dbReference type="SAM" id="SignalP"/>
    </source>
</evidence>
<dbReference type="GO" id="GO:0032511">
    <property type="term" value="P:late endosome to vacuole transport via multivesicular body sorting pathway"/>
    <property type="evidence" value="ECO:0007669"/>
    <property type="project" value="TreeGrafter"/>
</dbReference>
<dbReference type="AlphaFoldDB" id="A0AAD9JUP4"/>
<evidence type="ECO:0000256" key="3">
    <source>
        <dbReference type="ARBA" id="ARBA00022692"/>
    </source>
</evidence>
<feature type="signal peptide" evidence="7">
    <location>
        <begin position="1"/>
        <end position="20"/>
    </location>
</feature>
<name>A0AAD9JUP4_9ANNE</name>
<dbReference type="InterPro" id="IPR007262">
    <property type="entry name" value="Vps55/LEPROT"/>
</dbReference>
<protein>
    <submittedName>
        <fullName evidence="8">Uncharacterized protein</fullName>
    </submittedName>
</protein>
<dbReference type="PANTHER" id="PTHR12050">
    <property type="entry name" value="LEPTIN RECEPTOR-RELATED"/>
    <property type="match status" value="1"/>
</dbReference>
<keyword evidence="7" id="KW-0732">Signal</keyword>
<evidence type="ECO:0000256" key="5">
    <source>
        <dbReference type="ARBA" id="ARBA00023136"/>
    </source>
</evidence>
<dbReference type="Pfam" id="PF04133">
    <property type="entry name" value="Vps55"/>
    <property type="match status" value="1"/>
</dbReference>
<keyword evidence="4 6" id="KW-1133">Transmembrane helix</keyword>
<evidence type="ECO:0000256" key="6">
    <source>
        <dbReference type="SAM" id="Phobius"/>
    </source>
</evidence>
<evidence type="ECO:0000256" key="1">
    <source>
        <dbReference type="ARBA" id="ARBA00004141"/>
    </source>
</evidence>
<sequence length="76" mass="8579">LVALSFFAAIGLTFLVLGCALPQYKYDSFNYYSFVYNIIQWGACGLILAGDTVMFCTILAYFIVFNQDDPFGYSSW</sequence>
<gene>
    <name evidence="8" type="ORF">LSH36_149g04054</name>
</gene>
<keyword evidence="3 6" id="KW-0812">Transmembrane</keyword>
<reference evidence="8" key="1">
    <citation type="journal article" date="2023" name="Mol. Biol. Evol.">
        <title>Third-Generation Sequencing Reveals the Adaptive Role of the Epigenome in Three Deep-Sea Polychaetes.</title>
        <authorList>
            <person name="Perez M."/>
            <person name="Aroh O."/>
            <person name="Sun Y."/>
            <person name="Lan Y."/>
            <person name="Juniper S.K."/>
            <person name="Young C.R."/>
            <person name="Angers B."/>
            <person name="Qian P.Y."/>
        </authorList>
    </citation>
    <scope>NUCLEOTIDE SEQUENCE</scope>
    <source>
        <strain evidence="8">P08H-3</strain>
    </source>
</reference>
<evidence type="ECO:0000256" key="2">
    <source>
        <dbReference type="ARBA" id="ARBA00005645"/>
    </source>
</evidence>
<dbReference type="EMBL" id="JAODUP010000149">
    <property type="protein sequence ID" value="KAK2159642.1"/>
    <property type="molecule type" value="Genomic_DNA"/>
</dbReference>
<keyword evidence="9" id="KW-1185">Reference proteome</keyword>
<evidence type="ECO:0000256" key="4">
    <source>
        <dbReference type="ARBA" id="ARBA00022989"/>
    </source>
</evidence>
<comment type="subcellular location">
    <subcellularLocation>
        <location evidence="1">Membrane</location>
        <topology evidence="1">Multi-pass membrane protein</topology>
    </subcellularLocation>
</comment>
<comment type="caution">
    <text evidence="8">The sequence shown here is derived from an EMBL/GenBank/DDBJ whole genome shotgun (WGS) entry which is preliminary data.</text>
</comment>
<accession>A0AAD9JUP4</accession>
<evidence type="ECO:0000313" key="9">
    <source>
        <dbReference type="Proteomes" id="UP001208570"/>
    </source>
</evidence>
<feature type="transmembrane region" description="Helical" evidence="6">
    <location>
        <begin position="38"/>
        <end position="64"/>
    </location>
</feature>
<organism evidence="8 9">
    <name type="scientific">Paralvinella palmiformis</name>
    <dbReference type="NCBI Taxonomy" id="53620"/>
    <lineage>
        <taxon>Eukaryota</taxon>
        <taxon>Metazoa</taxon>
        <taxon>Spiralia</taxon>
        <taxon>Lophotrochozoa</taxon>
        <taxon>Annelida</taxon>
        <taxon>Polychaeta</taxon>
        <taxon>Sedentaria</taxon>
        <taxon>Canalipalpata</taxon>
        <taxon>Terebellida</taxon>
        <taxon>Terebelliformia</taxon>
        <taxon>Alvinellidae</taxon>
        <taxon>Paralvinella</taxon>
    </lineage>
</organism>
<proteinExistence type="inferred from homology"/>